<accession>A0A255GNR1</accession>
<reference evidence="5 6" key="1">
    <citation type="submission" date="2017-07" db="EMBL/GenBank/DDBJ databases">
        <title>Draft whole genome sequences of clinical Proprionibacteriaceae strains.</title>
        <authorList>
            <person name="Bernier A.-M."/>
            <person name="Bernard K."/>
            <person name="Domingo M.-C."/>
        </authorList>
    </citation>
    <scope>NUCLEOTIDE SEQUENCE [LARGE SCALE GENOMIC DNA]</scope>
    <source>
        <strain evidence="5 6">NML 030167</strain>
    </source>
</reference>
<feature type="domain" description="HpcH/HpaI aldolase/citrate lyase" evidence="4">
    <location>
        <begin position="21"/>
        <end position="241"/>
    </location>
</feature>
<dbReference type="InterPro" id="IPR040442">
    <property type="entry name" value="Pyrv_kinase-like_dom_sf"/>
</dbReference>
<proteinExistence type="inferred from homology"/>
<dbReference type="SUPFAM" id="SSF51621">
    <property type="entry name" value="Phosphoenolpyruvate/pyruvate domain"/>
    <property type="match status" value="1"/>
</dbReference>
<evidence type="ECO:0000256" key="1">
    <source>
        <dbReference type="ARBA" id="ARBA00005568"/>
    </source>
</evidence>
<evidence type="ECO:0000256" key="3">
    <source>
        <dbReference type="ARBA" id="ARBA00023239"/>
    </source>
</evidence>
<gene>
    <name evidence="5" type="ORF">CGZ94_00575</name>
</gene>
<evidence type="ECO:0000256" key="2">
    <source>
        <dbReference type="ARBA" id="ARBA00022723"/>
    </source>
</evidence>
<dbReference type="GO" id="GO:0005737">
    <property type="term" value="C:cytoplasm"/>
    <property type="evidence" value="ECO:0007669"/>
    <property type="project" value="TreeGrafter"/>
</dbReference>
<dbReference type="PANTHER" id="PTHR30502:SF0">
    <property type="entry name" value="PHOSPHOENOLPYRUVATE CARBOXYLASE FAMILY PROTEIN"/>
    <property type="match status" value="1"/>
</dbReference>
<evidence type="ECO:0000259" key="4">
    <source>
        <dbReference type="Pfam" id="PF03328"/>
    </source>
</evidence>
<dbReference type="AlphaFoldDB" id="A0A255GNR1"/>
<evidence type="ECO:0000313" key="6">
    <source>
        <dbReference type="Proteomes" id="UP000215896"/>
    </source>
</evidence>
<dbReference type="InterPro" id="IPR050251">
    <property type="entry name" value="HpcH-HpaI_aldolase"/>
</dbReference>
<name>A0A255GNR1_9ACTN</name>
<dbReference type="PANTHER" id="PTHR30502">
    <property type="entry name" value="2-KETO-3-DEOXY-L-RHAMNONATE ALDOLASE"/>
    <property type="match status" value="1"/>
</dbReference>
<keyword evidence="6" id="KW-1185">Reference proteome</keyword>
<evidence type="ECO:0000313" key="5">
    <source>
        <dbReference type="EMBL" id="OYO17439.1"/>
    </source>
</evidence>
<dbReference type="Gene3D" id="3.20.20.60">
    <property type="entry name" value="Phosphoenolpyruvate-binding domains"/>
    <property type="match status" value="1"/>
</dbReference>
<dbReference type="GO" id="GO:0046872">
    <property type="term" value="F:metal ion binding"/>
    <property type="evidence" value="ECO:0007669"/>
    <property type="project" value="UniProtKB-KW"/>
</dbReference>
<dbReference type="InterPro" id="IPR005000">
    <property type="entry name" value="Aldolase/citrate-lyase_domain"/>
</dbReference>
<organism evidence="5 6">
    <name type="scientific">Enemella evansiae</name>
    <dbReference type="NCBI Taxonomy" id="2016499"/>
    <lineage>
        <taxon>Bacteria</taxon>
        <taxon>Bacillati</taxon>
        <taxon>Actinomycetota</taxon>
        <taxon>Actinomycetes</taxon>
        <taxon>Propionibacteriales</taxon>
        <taxon>Propionibacteriaceae</taxon>
        <taxon>Enemella</taxon>
    </lineage>
</organism>
<dbReference type="OrthoDB" id="86160at2"/>
<comment type="similarity">
    <text evidence="1">Belongs to the HpcH/HpaI aldolase family.</text>
</comment>
<dbReference type="InterPro" id="IPR015813">
    <property type="entry name" value="Pyrv/PenolPyrv_kinase-like_dom"/>
</dbReference>
<dbReference type="RefSeq" id="WP_094404296.1">
    <property type="nucleotide sequence ID" value="NZ_NMVO01000001.1"/>
</dbReference>
<keyword evidence="2" id="KW-0479">Metal-binding</keyword>
<dbReference type="Pfam" id="PF03328">
    <property type="entry name" value="HpcH_HpaI"/>
    <property type="match status" value="1"/>
</dbReference>
<comment type="caution">
    <text evidence="5">The sequence shown here is derived from an EMBL/GenBank/DDBJ whole genome shotgun (WGS) entry which is preliminary data.</text>
</comment>
<dbReference type="GO" id="GO:0016832">
    <property type="term" value="F:aldehyde-lyase activity"/>
    <property type="evidence" value="ECO:0007669"/>
    <property type="project" value="TreeGrafter"/>
</dbReference>
<dbReference type="Proteomes" id="UP000215896">
    <property type="component" value="Unassembled WGS sequence"/>
</dbReference>
<sequence length="273" mass="28175">MLLRLKPTFADRLRERTEPLVGLWAASGSPVATEIVAGSGADLVLIDAEHGPIDASTALPLLQAVAGHDVTALVRVPWNDAIAMKRFLDIGAQNLIVPTVSSAAEAEAAVRAMRYPPAGVRGIGSALARASQWTRVPDYVPNADAYVSLTVQIETAEAVERAAEIAAVDGVDAIFIGPSDLAGSMGQPGPEVVGAAVLRTIETVRAAGKPVGVNAFVPADAERYLAAGVDFVVVQADVTVLARGLDAAVSQVRGAVREEQGGCTECSSTTTVM</sequence>
<dbReference type="EMBL" id="NMVO01000001">
    <property type="protein sequence ID" value="OYO17439.1"/>
    <property type="molecule type" value="Genomic_DNA"/>
</dbReference>
<protein>
    <submittedName>
        <fullName evidence="5">2-dehydro-3-deoxyglucarate aldolase</fullName>
    </submittedName>
</protein>
<keyword evidence="3" id="KW-0456">Lyase</keyword>